<keyword evidence="3" id="KW-1185">Reference proteome</keyword>
<dbReference type="EMBL" id="CP054139">
    <property type="protein sequence ID" value="QKJ28447.1"/>
    <property type="molecule type" value="Genomic_DNA"/>
</dbReference>
<organism evidence="2 3">
    <name type="scientific">Mucilaginibacter mali</name>
    <dbReference type="NCBI Taxonomy" id="2740462"/>
    <lineage>
        <taxon>Bacteria</taxon>
        <taxon>Pseudomonadati</taxon>
        <taxon>Bacteroidota</taxon>
        <taxon>Sphingobacteriia</taxon>
        <taxon>Sphingobacteriales</taxon>
        <taxon>Sphingobacteriaceae</taxon>
        <taxon>Mucilaginibacter</taxon>
    </lineage>
</organism>
<dbReference type="AlphaFoldDB" id="A0A7D4Q0L6"/>
<evidence type="ECO:0000259" key="1">
    <source>
        <dbReference type="Pfam" id="PF01507"/>
    </source>
</evidence>
<accession>A0A7D4Q0L6</accession>
<dbReference type="Pfam" id="PF01507">
    <property type="entry name" value="PAPS_reduct"/>
    <property type="match status" value="1"/>
</dbReference>
<evidence type="ECO:0000313" key="2">
    <source>
        <dbReference type="EMBL" id="QKJ28447.1"/>
    </source>
</evidence>
<evidence type="ECO:0000313" key="3">
    <source>
        <dbReference type="Proteomes" id="UP000505355"/>
    </source>
</evidence>
<name>A0A7D4Q0L6_9SPHI</name>
<dbReference type="RefSeq" id="WP_173413149.1">
    <property type="nucleotide sequence ID" value="NZ_CP054139.1"/>
</dbReference>
<dbReference type="SUPFAM" id="SSF52402">
    <property type="entry name" value="Adenine nucleotide alpha hydrolases-like"/>
    <property type="match status" value="1"/>
</dbReference>
<gene>
    <name evidence="2" type="ORF">HQ865_01280</name>
</gene>
<dbReference type="KEGG" id="mmab:HQ865_01280"/>
<dbReference type="InterPro" id="IPR002500">
    <property type="entry name" value="PAPS_reduct_dom"/>
</dbReference>
<reference evidence="2 3" key="1">
    <citation type="submission" date="2020-05" db="EMBL/GenBank/DDBJ databases">
        <title>Mucilaginibacter mali sp. nov.</title>
        <authorList>
            <person name="Kim H.S."/>
            <person name="Lee K.C."/>
            <person name="Suh M.K."/>
            <person name="Kim J.-S."/>
            <person name="Han K.-I."/>
            <person name="Eom M.K."/>
            <person name="Shin Y.K."/>
            <person name="Lee J.-S."/>
        </authorList>
    </citation>
    <scope>NUCLEOTIDE SEQUENCE [LARGE SCALE GENOMIC DNA]</scope>
    <source>
        <strain evidence="2 3">G2-14</strain>
    </source>
</reference>
<dbReference type="Proteomes" id="UP000505355">
    <property type="component" value="Chromosome"/>
</dbReference>
<feature type="domain" description="Phosphoadenosine phosphosulphate reductase" evidence="1">
    <location>
        <begin position="2"/>
        <end position="118"/>
    </location>
</feature>
<dbReference type="GO" id="GO:0003824">
    <property type="term" value="F:catalytic activity"/>
    <property type="evidence" value="ECO:0007669"/>
    <property type="project" value="InterPro"/>
</dbReference>
<sequence>MINFSGGKISALMTILLKPTPDDIVLFTDTGREHKKTYKFIDDFERYEGIKVHRVTYTHKKSPGLTGMTALNRKKVYLPNRVKRICTVELKILMTKRYLRSIGIQRFEQFIGFRADEQDRIIGLKSQYKKVSTRFILNEQGVTKPMVDQYWLLKPYTLEIPSILGNCDLCFLKGKATIIRILQLFPELAEPWIADEDEMSARTGKQVSYFSDITYRQLLQIAQSQKTLFDEVNLEKLAPAYSCSCTNF</sequence>
<dbReference type="InterPro" id="IPR014729">
    <property type="entry name" value="Rossmann-like_a/b/a_fold"/>
</dbReference>
<proteinExistence type="predicted"/>
<dbReference type="Gene3D" id="3.40.50.620">
    <property type="entry name" value="HUPs"/>
    <property type="match status" value="1"/>
</dbReference>
<protein>
    <submittedName>
        <fullName evidence="2">Phosphoadenosine phosphosulfate reductase family protein</fullName>
    </submittedName>
</protein>